<gene>
    <name evidence="2" type="ORF">TetV_373</name>
</gene>
<name>A0A2P0VNI8_9VIRU</name>
<sequence>MRHSIQTPLEKRSGYLYLLLNPNLPKGVLKIGRTKNLDRRLAEYPRGCKYIDTFGICVDVFSAETSLKHEFVSKFDIYKGNEYFRGNTDEMRSIFTNFCTEDPTPMIM</sequence>
<dbReference type="Pfam" id="PF10544">
    <property type="entry name" value="T5orf172"/>
    <property type="match status" value="1"/>
</dbReference>
<evidence type="ECO:0000313" key="3">
    <source>
        <dbReference type="Proteomes" id="UP000244773"/>
    </source>
</evidence>
<accession>A0A2P0VNI8</accession>
<evidence type="ECO:0000259" key="1">
    <source>
        <dbReference type="Pfam" id="PF10544"/>
    </source>
</evidence>
<keyword evidence="3" id="KW-1185">Reference proteome</keyword>
<dbReference type="Proteomes" id="UP000244773">
    <property type="component" value="Segment"/>
</dbReference>
<feature type="domain" description="Bacteriophage T5 Orf172 DNA-binding" evidence="1">
    <location>
        <begin position="14"/>
        <end position="97"/>
    </location>
</feature>
<organism evidence="2">
    <name type="scientific">Tetraselmis virus 1</name>
    <dbReference type="NCBI Taxonomy" id="2060617"/>
    <lineage>
        <taxon>Viruses</taxon>
        <taxon>Varidnaviria</taxon>
        <taxon>Bamfordvirae</taxon>
        <taxon>Nucleocytoviricota</taxon>
        <taxon>Megaviricetes</taxon>
        <taxon>Imitervirales</taxon>
        <taxon>Allomimiviridae</taxon>
        <taxon>Oceanusvirus</taxon>
        <taxon>Oceanusvirus kaneohense</taxon>
    </lineage>
</organism>
<reference evidence="2" key="1">
    <citation type="journal article" date="2018" name="Virology">
        <title>A giant virus infecting green algae encodes key fermentation genes.</title>
        <authorList>
            <person name="Schvarcz C.R."/>
            <person name="Steward G.F."/>
        </authorList>
    </citation>
    <scope>NUCLEOTIDE SEQUENCE [LARGE SCALE GENOMIC DNA]</scope>
</reference>
<dbReference type="InterPro" id="IPR018306">
    <property type="entry name" value="Phage_T5_Orf172_DNA-bd"/>
</dbReference>
<protein>
    <submittedName>
        <fullName evidence="2">T5orf172 domain-containing protein</fullName>
    </submittedName>
</protein>
<evidence type="ECO:0000313" key="2">
    <source>
        <dbReference type="EMBL" id="AUF82465.1"/>
    </source>
</evidence>
<proteinExistence type="predicted"/>
<dbReference type="EMBL" id="KY322437">
    <property type="protein sequence ID" value="AUF82465.1"/>
    <property type="molecule type" value="Genomic_DNA"/>
</dbReference>